<protein>
    <recommendedName>
        <fullName evidence="6">Protein tyrosine phosphatase non-receptor type 11</fullName>
    </recommendedName>
</protein>
<dbReference type="Pfam" id="PF00102">
    <property type="entry name" value="Y_phosphatase"/>
    <property type="match status" value="1"/>
</dbReference>
<feature type="domain" description="Tyrosine-protein phosphatase" evidence="2">
    <location>
        <begin position="21"/>
        <end position="82"/>
    </location>
</feature>
<dbReference type="InterPro" id="IPR000242">
    <property type="entry name" value="PTP_cat"/>
</dbReference>
<dbReference type="SMART" id="SM00404">
    <property type="entry name" value="PTPc_motif"/>
    <property type="match status" value="1"/>
</dbReference>
<evidence type="ECO:0000256" key="1">
    <source>
        <dbReference type="SAM" id="MobiDB-lite"/>
    </source>
</evidence>
<dbReference type="PRINTS" id="PR00700">
    <property type="entry name" value="PRTYPHPHTASE"/>
</dbReference>
<feature type="region of interest" description="Disordered" evidence="1">
    <location>
        <begin position="112"/>
        <end position="172"/>
    </location>
</feature>
<dbReference type="PANTHER" id="PTHR46559">
    <property type="entry name" value="TYROSINE-PROTEIN PHOSPHATASE NON-RECEPTOR TYPE 11"/>
    <property type="match status" value="1"/>
</dbReference>
<evidence type="ECO:0000259" key="3">
    <source>
        <dbReference type="PROSITE" id="PS50056"/>
    </source>
</evidence>
<dbReference type="SUPFAM" id="SSF52799">
    <property type="entry name" value="(Phosphotyrosine protein) phosphatases II"/>
    <property type="match status" value="1"/>
</dbReference>
<sequence length="172" mass="18375">MGRATASSPELATGLLVGPHSAGIGRTGTIIVIDILVDLVRRQGLDCDIDVPKTIQLVRRQRSGMVQTEAQYKFVYLALQRYIQREQLRLREQVGAGKERGGACAGITMVTGVPSSQSETREESDYQNVSAVPVNPGRSPGPAPSRVPAATAGAWTPETSDGMYDNLPSPGR</sequence>
<feature type="domain" description="Tyrosine specific protein phosphatases" evidence="3">
    <location>
        <begin position="21"/>
        <end position="73"/>
    </location>
</feature>
<dbReference type="GO" id="GO:0050839">
    <property type="term" value="F:cell adhesion molecule binding"/>
    <property type="evidence" value="ECO:0007669"/>
    <property type="project" value="TreeGrafter"/>
</dbReference>
<dbReference type="Proteomes" id="UP000593571">
    <property type="component" value="Unassembled WGS sequence"/>
</dbReference>
<name>A0A7J8KAF2_ROUAE</name>
<gene>
    <name evidence="4" type="ORF">HJG63_007708</name>
</gene>
<dbReference type="PROSITE" id="PS50055">
    <property type="entry name" value="TYR_PHOSPHATASE_PTP"/>
    <property type="match status" value="1"/>
</dbReference>
<reference evidence="4 5" key="1">
    <citation type="journal article" date="2020" name="Nature">
        <title>Six reference-quality genomes reveal evolution of bat adaptations.</title>
        <authorList>
            <person name="Jebb D."/>
            <person name="Huang Z."/>
            <person name="Pippel M."/>
            <person name="Hughes G.M."/>
            <person name="Lavrichenko K."/>
            <person name="Devanna P."/>
            <person name="Winkler S."/>
            <person name="Jermiin L.S."/>
            <person name="Skirmuntt E.C."/>
            <person name="Katzourakis A."/>
            <person name="Burkitt-Gray L."/>
            <person name="Ray D.A."/>
            <person name="Sullivan K.A.M."/>
            <person name="Roscito J.G."/>
            <person name="Kirilenko B.M."/>
            <person name="Davalos L.M."/>
            <person name="Corthals A.P."/>
            <person name="Power M.L."/>
            <person name="Jones G."/>
            <person name="Ransome R.D."/>
            <person name="Dechmann D.K.N."/>
            <person name="Locatelli A.G."/>
            <person name="Puechmaille S.J."/>
            <person name="Fedrigo O."/>
            <person name="Jarvis E.D."/>
            <person name="Hiller M."/>
            <person name="Vernes S.C."/>
            <person name="Myers E.W."/>
            <person name="Teeling E.C."/>
        </authorList>
    </citation>
    <scope>NUCLEOTIDE SEQUENCE [LARGE SCALE GENOMIC DNA]</scope>
    <source>
        <strain evidence="4">MRouAeg1</strain>
        <tissue evidence="4">Muscle</tissue>
    </source>
</reference>
<dbReference type="GO" id="GO:0005737">
    <property type="term" value="C:cytoplasm"/>
    <property type="evidence" value="ECO:0007669"/>
    <property type="project" value="TreeGrafter"/>
</dbReference>
<dbReference type="GO" id="GO:0070374">
    <property type="term" value="P:positive regulation of ERK1 and ERK2 cascade"/>
    <property type="evidence" value="ECO:0007669"/>
    <property type="project" value="TreeGrafter"/>
</dbReference>
<dbReference type="GO" id="GO:0004726">
    <property type="term" value="F:non-membrane spanning protein tyrosine phosphatase activity"/>
    <property type="evidence" value="ECO:0007669"/>
    <property type="project" value="TreeGrafter"/>
</dbReference>
<dbReference type="PROSITE" id="PS50056">
    <property type="entry name" value="TYR_PHOSPHATASE_2"/>
    <property type="match status" value="1"/>
</dbReference>
<evidence type="ECO:0000313" key="4">
    <source>
        <dbReference type="EMBL" id="KAF6505812.1"/>
    </source>
</evidence>
<dbReference type="GO" id="GO:0030971">
    <property type="term" value="F:receptor tyrosine kinase binding"/>
    <property type="evidence" value="ECO:0007669"/>
    <property type="project" value="TreeGrafter"/>
</dbReference>
<dbReference type="Gene3D" id="3.90.190.10">
    <property type="entry name" value="Protein tyrosine phosphatase superfamily"/>
    <property type="match status" value="1"/>
</dbReference>
<dbReference type="InterPro" id="IPR029021">
    <property type="entry name" value="Prot-tyrosine_phosphatase-like"/>
</dbReference>
<accession>A0A7J8KAF2</accession>
<comment type="caution">
    <text evidence="4">The sequence shown here is derived from an EMBL/GenBank/DDBJ whole genome shotgun (WGS) entry which is preliminary data.</text>
</comment>
<evidence type="ECO:0000313" key="5">
    <source>
        <dbReference type="Proteomes" id="UP000593571"/>
    </source>
</evidence>
<evidence type="ECO:0008006" key="6">
    <source>
        <dbReference type="Google" id="ProtNLM"/>
    </source>
</evidence>
<dbReference type="InterPro" id="IPR003595">
    <property type="entry name" value="Tyr_Pase_cat"/>
</dbReference>
<dbReference type="AlphaFoldDB" id="A0A7J8KAF2"/>
<dbReference type="EMBL" id="JACASE010000001">
    <property type="protein sequence ID" value="KAF6505812.1"/>
    <property type="molecule type" value="Genomic_DNA"/>
</dbReference>
<keyword evidence="5" id="KW-1185">Reference proteome</keyword>
<proteinExistence type="predicted"/>
<evidence type="ECO:0000259" key="2">
    <source>
        <dbReference type="PROSITE" id="PS50055"/>
    </source>
</evidence>
<dbReference type="InterPro" id="IPR000387">
    <property type="entry name" value="Tyr_Pase_dom"/>
</dbReference>
<organism evidence="4 5">
    <name type="scientific">Rousettus aegyptiacus</name>
    <name type="common">Egyptian fruit bat</name>
    <name type="synonym">Pteropus aegyptiacus</name>
    <dbReference type="NCBI Taxonomy" id="9407"/>
    <lineage>
        <taxon>Eukaryota</taxon>
        <taxon>Metazoa</taxon>
        <taxon>Chordata</taxon>
        <taxon>Craniata</taxon>
        <taxon>Vertebrata</taxon>
        <taxon>Euteleostomi</taxon>
        <taxon>Mammalia</taxon>
        <taxon>Eutheria</taxon>
        <taxon>Laurasiatheria</taxon>
        <taxon>Chiroptera</taxon>
        <taxon>Yinpterochiroptera</taxon>
        <taxon>Pteropodoidea</taxon>
        <taxon>Pteropodidae</taxon>
        <taxon>Rousettinae</taxon>
        <taxon>Rousettus</taxon>
    </lineage>
</organism>
<dbReference type="PANTHER" id="PTHR46559:SF7">
    <property type="entry name" value="PROTEIN-TYROSINE-PHOSPHATASE"/>
    <property type="match status" value="1"/>
</dbReference>